<dbReference type="Gene3D" id="1.10.260.40">
    <property type="entry name" value="lambda repressor-like DNA-binding domains"/>
    <property type="match status" value="1"/>
</dbReference>
<sequence length="79" mass="8559">MGTPLLIVRAMDLLTRFAGNVRRLRSKKKLSQKALADKVGISVSYVSMLERGQRSPPLETIEKMAKALGVPPAALLGGR</sequence>
<dbReference type="PANTHER" id="PTHR46797">
    <property type="entry name" value="HTH-TYPE TRANSCRIPTIONAL REGULATOR"/>
    <property type="match status" value="1"/>
</dbReference>
<accession>A0ABM7WR81</accession>
<dbReference type="CDD" id="cd00093">
    <property type="entry name" value="HTH_XRE"/>
    <property type="match status" value="1"/>
</dbReference>
<dbReference type="InterPro" id="IPR010982">
    <property type="entry name" value="Lambda_DNA-bd_dom_sf"/>
</dbReference>
<dbReference type="Proteomes" id="UP001162891">
    <property type="component" value="Chromosome"/>
</dbReference>
<dbReference type="InterPro" id="IPR050807">
    <property type="entry name" value="TransReg_Diox_bact_type"/>
</dbReference>
<organism evidence="3 4">
    <name type="scientific">Anaeromyxobacter oryzae</name>
    <dbReference type="NCBI Taxonomy" id="2918170"/>
    <lineage>
        <taxon>Bacteria</taxon>
        <taxon>Pseudomonadati</taxon>
        <taxon>Myxococcota</taxon>
        <taxon>Myxococcia</taxon>
        <taxon>Myxococcales</taxon>
        <taxon>Cystobacterineae</taxon>
        <taxon>Anaeromyxobacteraceae</taxon>
        <taxon>Anaeromyxobacter</taxon>
    </lineage>
</organism>
<protein>
    <recommendedName>
        <fullName evidence="2">HTH cro/C1-type domain-containing protein</fullName>
    </recommendedName>
</protein>
<keyword evidence="1" id="KW-0238">DNA-binding</keyword>
<dbReference type="EMBL" id="AP025591">
    <property type="protein sequence ID" value="BDG01964.1"/>
    <property type="molecule type" value="Genomic_DNA"/>
</dbReference>
<evidence type="ECO:0000256" key="1">
    <source>
        <dbReference type="ARBA" id="ARBA00023125"/>
    </source>
</evidence>
<reference evidence="4" key="1">
    <citation type="journal article" date="2022" name="Int. J. Syst. Evol. Microbiol.">
        <title>Anaeromyxobacter oryzae sp. nov., Anaeromyxobacter diazotrophicus sp. nov. and Anaeromyxobacter paludicola sp. nov., isolated from paddy soils.</title>
        <authorList>
            <person name="Itoh H."/>
            <person name="Xu Z."/>
            <person name="Mise K."/>
            <person name="Masuda Y."/>
            <person name="Ushijima N."/>
            <person name="Hayakawa C."/>
            <person name="Shiratori Y."/>
            <person name="Senoo K."/>
        </authorList>
    </citation>
    <scope>NUCLEOTIDE SEQUENCE [LARGE SCALE GENOMIC DNA]</scope>
    <source>
        <strain evidence="4">Red232</strain>
    </source>
</reference>
<dbReference type="Pfam" id="PF01381">
    <property type="entry name" value="HTH_3"/>
    <property type="match status" value="1"/>
</dbReference>
<dbReference type="SMART" id="SM00530">
    <property type="entry name" value="HTH_XRE"/>
    <property type="match status" value="1"/>
</dbReference>
<dbReference type="PANTHER" id="PTHR46797:SF1">
    <property type="entry name" value="METHYLPHOSPHONATE SYNTHASE"/>
    <property type="match status" value="1"/>
</dbReference>
<gene>
    <name evidence="3" type="ORF">AMOR_09600</name>
</gene>
<evidence type="ECO:0000313" key="4">
    <source>
        <dbReference type="Proteomes" id="UP001162891"/>
    </source>
</evidence>
<evidence type="ECO:0000259" key="2">
    <source>
        <dbReference type="PROSITE" id="PS50943"/>
    </source>
</evidence>
<dbReference type="InterPro" id="IPR001387">
    <property type="entry name" value="Cro/C1-type_HTH"/>
</dbReference>
<dbReference type="PROSITE" id="PS50943">
    <property type="entry name" value="HTH_CROC1"/>
    <property type="match status" value="1"/>
</dbReference>
<feature type="domain" description="HTH cro/C1-type" evidence="2">
    <location>
        <begin position="21"/>
        <end position="75"/>
    </location>
</feature>
<proteinExistence type="predicted"/>
<evidence type="ECO:0000313" key="3">
    <source>
        <dbReference type="EMBL" id="BDG01964.1"/>
    </source>
</evidence>
<dbReference type="SUPFAM" id="SSF47413">
    <property type="entry name" value="lambda repressor-like DNA-binding domains"/>
    <property type="match status" value="1"/>
</dbReference>
<keyword evidence="4" id="KW-1185">Reference proteome</keyword>
<name>A0ABM7WR81_9BACT</name>